<sequence length="54" mass="6352">MKKQKIQDNYQTPNEKFNAEFAEENSSQKSSKAGKSSNYKTPDEKFDEEFKEKN</sequence>
<feature type="compositionally biased region" description="Low complexity" evidence="1">
    <location>
        <begin position="14"/>
        <end position="37"/>
    </location>
</feature>
<dbReference type="EMBL" id="JARTLD010000044">
    <property type="protein sequence ID" value="MED5019077.1"/>
    <property type="molecule type" value="Genomic_DNA"/>
</dbReference>
<protein>
    <submittedName>
        <fullName evidence="2">Uncharacterized protein</fullName>
    </submittedName>
</protein>
<dbReference type="Proteomes" id="UP001343257">
    <property type="component" value="Unassembled WGS sequence"/>
</dbReference>
<evidence type="ECO:0000313" key="2">
    <source>
        <dbReference type="EMBL" id="MED5019077.1"/>
    </source>
</evidence>
<dbReference type="RefSeq" id="WP_328279801.1">
    <property type="nucleotide sequence ID" value="NZ_JARTLD010000044.1"/>
</dbReference>
<evidence type="ECO:0000313" key="3">
    <source>
        <dbReference type="Proteomes" id="UP001343257"/>
    </source>
</evidence>
<feature type="region of interest" description="Disordered" evidence="1">
    <location>
        <begin position="1"/>
        <end position="54"/>
    </location>
</feature>
<evidence type="ECO:0000256" key="1">
    <source>
        <dbReference type="SAM" id="MobiDB-lite"/>
    </source>
</evidence>
<feature type="compositionally biased region" description="Basic and acidic residues" evidence="1">
    <location>
        <begin position="41"/>
        <end position="54"/>
    </location>
</feature>
<comment type="caution">
    <text evidence="2">The sequence shown here is derived from an EMBL/GenBank/DDBJ whole genome shotgun (WGS) entry which is preliminary data.</text>
</comment>
<proteinExistence type="predicted"/>
<organism evidence="2 3">
    <name type="scientific">Paenibacillus chibensis</name>
    <dbReference type="NCBI Taxonomy" id="59846"/>
    <lineage>
        <taxon>Bacteria</taxon>
        <taxon>Bacillati</taxon>
        <taxon>Bacillota</taxon>
        <taxon>Bacilli</taxon>
        <taxon>Bacillales</taxon>
        <taxon>Paenibacillaceae</taxon>
        <taxon>Paenibacillus</taxon>
    </lineage>
</organism>
<gene>
    <name evidence="2" type="ORF">P9847_17340</name>
</gene>
<reference evidence="2 3" key="1">
    <citation type="submission" date="2023-03" db="EMBL/GenBank/DDBJ databases">
        <title>Bacillus Genome Sequencing.</title>
        <authorList>
            <person name="Dunlap C."/>
        </authorList>
    </citation>
    <scope>NUCLEOTIDE SEQUENCE [LARGE SCALE GENOMIC DNA]</scope>
    <source>
        <strain evidence="2 3">NRS-52</strain>
    </source>
</reference>
<accession>A0ABU6PXM7</accession>
<name>A0ABU6PXM7_9BACL</name>
<keyword evidence="3" id="KW-1185">Reference proteome</keyword>